<name>A0A433MJR8_9BURK</name>
<gene>
    <name evidence="1" type="ORF">EJP67_11710</name>
</gene>
<dbReference type="OrthoDB" id="6028339at2"/>
<dbReference type="EMBL" id="RXFT01000004">
    <property type="protein sequence ID" value="RUR67720.1"/>
    <property type="molecule type" value="Genomic_DNA"/>
</dbReference>
<dbReference type="Proteomes" id="UP000281118">
    <property type="component" value="Unassembled WGS sequence"/>
</dbReference>
<sequence length="169" mass="18803">MAVIAEHLRMSELQRLGASAPLMLLAAGQCIHEALRDSCLGPPFYVYNGADVPEGPTLVPLWDHGSRVCGLRAAEGSLEFIEFSIELPQDFERVAGTEQGFWTTRFDFLYECDLSDEVLRDAAGVVGFRFLEWYLTAREAFEEQLGSFSAHRAWLQELVAGIDRDATSA</sequence>
<evidence type="ECO:0000313" key="2">
    <source>
        <dbReference type="Proteomes" id="UP000281118"/>
    </source>
</evidence>
<evidence type="ECO:0000313" key="1">
    <source>
        <dbReference type="EMBL" id="RUR67720.1"/>
    </source>
</evidence>
<proteinExistence type="predicted"/>
<reference evidence="1 2" key="1">
    <citation type="submission" date="2018-12" db="EMBL/GenBank/DDBJ databases">
        <title>The genome sequences of Variovorax guangxiensis DSM 27352.</title>
        <authorList>
            <person name="Gao J."/>
            <person name="Sun J."/>
        </authorList>
    </citation>
    <scope>NUCLEOTIDE SEQUENCE [LARGE SCALE GENOMIC DNA]</scope>
    <source>
        <strain evidence="1 2">DSM 27352</strain>
    </source>
</reference>
<organism evidence="1 2">
    <name type="scientific">Variovorax guangxiensis</name>
    <dbReference type="NCBI Taxonomy" id="1775474"/>
    <lineage>
        <taxon>Bacteria</taxon>
        <taxon>Pseudomonadati</taxon>
        <taxon>Pseudomonadota</taxon>
        <taxon>Betaproteobacteria</taxon>
        <taxon>Burkholderiales</taxon>
        <taxon>Comamonadaceae</taxon>
        <taxon>Variovorax</taxon>
    </lineage>
</organism>
<comment type="caution">
    <text evidence="1">The sequence shown here is derived from an EMBL/GenBank/DDBJ whole genome shotgun (WGS) entry which is preliminary data.</text>
</comment>
<dbReference type="AlphaFoldDB" id="A0A433MJR8"/>
<accession>A0A433MJR8</accession>
<protein>
    <submittedName>
        <fullName evidence="1">Uncharacterized protein</fullName>
    </submittedName>
</protein>
<dbReference type="RefSeq" id="WP_126021878.1">
    <property type="nucleotide sequence ID" value="NZ_RXFT01000004.1"/>
</dbReference>